<feature type="region of interest" description="Disordered" evidence="1">
    <location>
        <begin position="41"/>
        <end position="65"/>
    </location>
</feature>
<protein>
    <submittedName>
        <fullName evidence="2">Uncharacterized protein</fullName>
    </submittedName>
</protein>
<proteinExistence type="predicted"/>
<name>A0A7C9A978_OPUST</name>
<reference evidence="2" key="1">
    <citation type="journal article" date="2013" name="J. Plant Res.">
        <title>Effect of fungi and light on seed germination of three Opuntia species from semiarid lands of central Mexico.</title>
        <authorList>
            <person name="Delgado-Sanchez P."/>
            <person name="Jimenez-Bremont J.F."/>
            <person name="Guerrero-Gonzalez Mde L."/>
            <person name="Flores J."/>
        </authorList>
    </citation>
    <scope>NUCLEOTIDE SEQUENCE</scope>
    <source>
        <tissue evidence="2">Cladode</tissue>
    </source>
</reference>
<accession>A0A7C9A978</accession>
<dbReference type="AlphaFoldDB" id="A0A7C9A978"/>
<feature type="compositionally biased region" description="Polar residues" evidence="1">
    <location>
        <begin position="41"/>
        <end position="53"/>
    </location>
</feature>
<organism evidence="2">
    <name type="scientific">Opuntia streptacantha</name>
    <name type="common">Prickly pear cactus</name>
    <name type="synonym">Opuntia cardona</name>
    <dbReference type="NCBI Taxonomy" id="393608"/>
    <lineage>
        <taxon>Eukaryota</taxon>
        <taxon>Viridiplantae</taxon>
        <taxon>Streptophyta</taxon>
        <taxon>Embryophyta</taxon>
        <taxon>Tracheophyta</taxon>
        <taxon>Spermatophyta</taxon>
        <taxon>Magnoliopsida</taxon>
        <taxon>eudicotyledons</taxon>
        <taxon>Gunneridae</taxon>
        <taxon>Pentapetalae</taxon>
        <taxon>Caryophyllales</taxon>
        <taxon>Cactineae</taxon>
        <taxon>Cactaceae</taxon>
        <taxon>Opuntioideae</taxon>
        <taxon>Opuntia</taxon>
    </lineage>
</organism>
<dbReference type="EMBL" id="GISG01212829">
    <property type="protein sequence ID" value="MBA4661556.1"/>
    <property type="molecule type" value="Transcribed_RNA"/>
</dbReference>
<reference evidence="2" key="2">
    <citation type="submission" date="2020-07" db="EMBL/GenBank/DDBJ databases">
        <authorList>
            <person name="Vera ALvarez R."/>
            <person name="Arias-Moreno D.M."/>
            <person name="Jimenez-Jacinto V."/>
            <person name="Jimenez-Bremont J.F."/>
            <person name="Swaminathan K."/>
            <person name="Moose S.P."/>
            <person name="Guerrero-Gonzalez M.L."/>
            <person name="Marino-Ramirez L."/>
            <person name="Landsman D."/>
            <person name="Rodriguez-Kessler M."/>
            <person name="Delgado-Sanchez P."/>
        </authorList>
    </citation>
    <scope>NUCLEOTIDE SEQUENCE</scope>
    <source>
        <tissue evidence="2">Cladode</tissue>
    </source>
</reference>
<evidence type="ECO:0000256" key="1">
    <source>
        <dbReference type="SAM" id="MobiDB-lite"/>
    </source>
</evidence>
<evidence type="ECO:0000313" key="2">
    <source>
        <dbReference type="EMBL" id="MBA4661556.1"/>
    </source>
</evidence>
<feature type="compositionally biased region" description="Low complexity" evidence="1">
    <location>
        <begin position="54"/>
        <end position="65"/>
    </location>
</feature>
<sequence>MSMMSWITRPLLLTSKRSLTRDMEEDGNVWWVRILVVSSLTPKEPSSTSHWRQSISSSSKGLSPLDISKIRDSKISKISLGNSCEEKKKKKKGRKMWGVWFY</sequence>